<dbReference type="Gene3D" id="3.40.50.150">
    <property type="entry name" value="Vaccinia Virus protein VP39"/>
    <property type="match status" value="1"/>
</dbReference>
<sequence>MKDNFSQHSKAYSQFRPGYPPELITYLASIANGHECMWDCGTGNGQLAVALSGHFQKVYATDLSKNQIANARQKENVIYKVENAEKSGFSDRQFDLITVAQAIHWFNFDAFYSEVNRTLKADGAFAVTGYALLKVDADTDRVVQRLYSDILGGYWDKERRYIDELYQTIPFPFREEKAPDFKSEYQWTSEQLTGYLETWSAMRHYIRENGENPVDLVRDELKESWGNREKKKVTFPMMLRVGMI</sequence>
<dbReference type="GO" id="GO:0032259">
    <property type="term" value="P:methylation"/>
    <property type="evidence" value="ECO:0007669"/>
    <property type="project" value="UniProtKB-KW"/>
</dbReference>
<accession>A0A926JR96</accession>
<proteinExistence type="inferred from homology"/>
<dbReference type="CDD" id="cd02440">
    <property type="entry name" value="AdoMet_MTases"/>
    <property type="match status" value="1"/>
</dbReference>
<reference evidence="5 6" key="1">
    <citation type="submission" date="2020-09" db="EMBL/GenBank/DDBJ databases">
        <title>Sinomicrobium weinanense sp. nov., a halophilic bacteria isolated from saline-alkali soil.</title>
        <authorList>
            <person name="Wu P."/>
            <person name="Ren H."/>
            <person name="Mei Y."/>
            <person name="Liang Y."/>
            <person name="Chen Z."/>
        </authorList>
    </citation>
    <scope>NUCLEOTIDE SEQUENCE [LARGE SCALE GENOMIC DNA]</scope>
    <source>
        <strain evidence="5 6">FJxs</strain>
    </source>
</reference>
<keyword evidence="2 5" id="KW-0489">Methyltransferase</keyword>
<comment type="caution">
    <text evidence="5">The sequence shown here is derived from an EMBL/GenBank/DDBJ whole genome shotgun (WGS) entry which is preliminary data.</text>
</comment>
<dbReference type="InterPro" id="IPR051052">
    <property type="entry name" value="Diverse_substrate_MTase"/>
</dbReference>
<keyword evidence="3" id="KW-0808">Transferase</keyword>
<dbReference type="AlphaFoldDB" id="A0A926JR96"/>
<comment type="similarity">
    <text evidence="1">Belongs to the methyltransferase superfamily.</text>
</comment>
<keyword evidence="6" id="KW-1185">Reference proteome</keyword>
<dbReference type="RefSeq" id="WP_187965187.1">
    <property type="nucleotide sequence ID" value="NZ_JACVDC010000019.1"/>
</dbReference>
<dbReference type="InterPro" id="IPR013216">
    <property type="entry name" value="Methyltransf_11"/>
</dbReference>
<dbReference type="Proteomes" id="UP000653730">
    <property type="component" value="Unassembled WGS sequence"/>
</dbReference>
<dbReference type="SUPFAM" id="SSF53335">
    <property type="entry name" value="S-adenosyl-L-methionine-dependent methyltransferases"/>
    <property type="match status" value="1"/>
</dbReference>
<feature type="domain" description="Methyltransferase type 11" evidence="4">
    <location>
        <begin position="39"/>
        <end position="126"/>
    </location>
</feature>
<evidence type="ECO:0000259" key="4">
    <source>
        <dbReference type="Pfam" id="PF08241"/>
    </source>
</evidence>
<dbReference type="EMBL" id="JACVDC010000019">
    <property type="protein sequence ID" value="MBC9796040.1"/>
    <property type="molecule type" value="Genomic_DNA"/>
</dbReference>
<evidence type="ECO:0000313" key="6">
    <source>
        <dbReference type="Proteomes" id="UP000653730"/>
    </source>
</evidence>
<evidence type="ECO:0000256" key="2">
    <source>
        <dbReference type="ARBA" id="ARBA00022603"/>
    </source>
</evidence>
<dbReference type="GO" id="GO:0008757">
    <property type="term" value="F:S-adenosylmethionine-dependent methyltransferase activity"/>
    <property type="evidence" value="ECO:0007669"/>
    <property type="project" value="InterPro"/>
</dbReference>
<evidence type="ECO:0000256" key="1">
    <source>
        <dbReference type="ARBA" id="ARBA00008361"/>
    </source>
</evidence>
<dbReference type="Pfam" id="PF08241">
    <property type="entry name" value="Methyltransf_11"/>
    <property type="match status" value="1"/>
</dbReference>
<organism evidence="5 6">
    <name type="scientific">Sinomicrobium weinanense</name>
    <dbReference type="NCBI Taxonomy" id="2842200"/>
    <lineage>
        <taxon>Bacteria</taxon>
        <taxon>Pseudomonadati</taxon>
        <taxon>Bacteroidota</taxon>
        <taxon>Flavobacteriia</taxon>
        <taxon>Flavobacteriales</taxon>
        <taxon>Flavobacteriaceae</taxon>
        <taxon>Sinomicrobium</taxon>
    </lineage>
</organism>
<evidence type="ECO:0000313" key="5">
    <source>
        <dbReference type="EMBL" id="MBC9796040.1"/>
    </source>
</evidence>
<dbReference type="PANTHER" id="PTHR44942">
    <property type="entry name" value="METHYLTRANSF_11 DOMAIN-CONTAINING PROTEIN"/>
    <property type="match status" value="1"/>
</dbReference>
<name>A0A926JR96_9FLAO</name>
<gene>
    <name evidence="5" type="ORF">IBL28_08690</name>
</gene>
<dbReference type="InterPro" id="IPR029063">
    <property type="entry name" value="SAM-dependent_MTases_sf"/>
</dbReference>
<dbReference type="PANTHER" id="PTHR44942:SF4">
    <property type="entry name" value="METHYLTRANSFERASE TYPE 11 DOMAIN-CONTAINING PROTEIN"/>
    <property type="match status" value="1"/>
</dbReference>
<evidence type="ECO:0000256" key="3">
    <source>
        <dbReference type="ARBA" id="ARBA00022679"/>
    </source>
</evidence>
<protein>
    <submittedName>
        <fullName evidence="5">Class I SAM-dependent methyltransferase</fullName>
    </submittedName>
</protein>